<accession>A0A9X1T1X8</accession>
<gene>
    <name evidence="1" type="ORF">LRX75_15960</name>
</gene>
<evidence type="ECO:0000313" key="2">
    <source>
        <dbReference type="Proteomes" id="UP001139089"/>
    </source>
</evidence>
<dbReference type="Proteomes" id="UP001139089">
    <property type="component" value="Unassembled WGS sequence"/>
</dbReference>
<dbReference type="Gene3D" id="3.10.450.530">
    <property type="entry name" value="Ribonuclease toxin, BrnT, of type II toxin-antitoxin system"/>
    <property type="match status" value="1"/>
</dbReference>
<comment type="caution">
    <text evidence="1">The sequence shown here is derived from an EMBL/GenBank/DDBJ whole genome shotgun (WGS) entry which is preliminary data.</text>
</comment>
<dbReference type="AlphaFoldDB" id="A0A9X1T1X8"/>
<dbReference type="RefSeq" id="WP_231815723.1">
    <property type="nucleotide sequence ID" value="NZ_JAJOZR010000010.1"/>
</dbReference>
<dbReference type="InterPro" id="IPR007460">
    <property type="entry name" value="BrnT_toxin"/>
</dbReference>
<proteinExistence type="predicted"/>
<name>A0A9X1T1X8_9HYPH</name>
<reference evidence="1" key="1">
    <citation type="submission" date="2021-12" db="EMBL/GenBank/DDBJ databases">
        <authorList>
            <person name="Li Y."/>
        </authorList>
    </citation>
    <scope>NUCLEOTIDE SEQUENCE</scope>
    <source>
        <strain evidence="1">DKSPLA3</strain>
    </source>
</reference>
<dbReference type="InterPro" id="IPR038573">
    <property type="entry name" value="BrnT_sf"/>
</dbReference>
<protein>
    <submittedName>
        <fullName evidence="1">BrnT family toxin</fullName>
    </submittedName>
</protein>
<dbReference type="Pfam" id="PF04365">
    <property type="entry name" value="BrnT_toxin"/>
    <property type="match status" value="1"/>
</dbReference>
<organism evidence="1 2">
    <name type="scientific">Rhizobium quercicola</name>
    <dbReference type="NCBI Taxonomy" id="2901226"/>
    <lineage>
        <taxon>Bacteria</taxon>
        <taxon>Pseudomonadati</taxon>
        <taxon>Pseudomonadota</taxon>
        <taxon>Alphaproteobacteria</taxon>
        <taxon>Hyphomicrobiales</taxon>
        <taxon>Rhizobiaceae</taxon>
        <taxon>Rhizobium/Agrobacterium group</taxon>
        <taxon>Rhizobium</taxon>
    </lineage>
</organism>
<sequence length="84" mass="9530">MRIVFDEIKRQSNIRKHGYDFDLIQHAFFVAARVFEAKQGRKVAIGPIGANLVSVIFVPLGREGLSVLSMRRASKKERRAYGIV</sequence>
<dbReference type="EMBL" id="JAJOZR010000010">
    <property type="protein sequence ID" value="MCD7110529.1"/>
    <property type="molecule type" value="Genomic_DNA"/>
</dbReference>
<evidence type="ECO:0000313" key="1">
    <source>
        <dbReference type="EMBL" id="MCD7110529.1"/>
    </source>
</evidence>
<keyword evidence="2" id="KW-1185">Reference proteome</keyword>